<dbReference type="GeneID" id="93864450"/>
<dbReference type="EMBL" id="NKHD01000046">
    <property type="protein sequence ID" value="OXT05880.1"/>
    <property type="molecule type" value="Genomic_DNA"/>
</dbReference>
<dbReference type="RefSeq" id="WP_013298088.1">
    <property type="nucleotide sequence ID" value="NZ_CP016893.1"/>
</dbReference>
<proteinExistence type="predicted"/>
<feature type="transmembrane region" description="Helical" evidence="1">
    <location>
        <begin position="15"/>
        <end position="40"/>
    </location>
</feature>
<feature type="domain" description="SHOCT" evidence="2">
    <location>
        <begin position="51"/>
        <end position="77"/>
    </location>
</feature>
<dbReference type="Proteomes" id="UP000215301">
    <property type="component" value="Unassembled WGS sequence"/>
</dbReference>
<protein>
    <submittedName>
        <fullName evidence="3">Membrane protein</fullName>
    </submittedName>
</protein>
<evidence type="ECO:0000313" key="5">
    <source>
        <dbReference type="Proteomes" id="UP000214975"/>
    </source>
</evidence>
<evidence type="ECO:0000259" key="2">
    <source>
        <dbReference type="Pfam" id="PF09851"/>
    </source>
</evidence>
<gene>
    <name evidence="4" type="ORF">CE561_12080</name>
    <name evidence="3" type="ORF">Thert_03036</name>
</gene>
<reference evidence="4 6" key="2">
    <citation type="submission" date="2017-06" db="EMBL/GenBank/DDBJ databases">
        <title>Isolation and characterization of a thermophilic and butanogenic Thermoanaerobacterium thermosaccharolyticum M5 capable of efficient degradation of hemicellulose.</title>
        <authorList>
            <person name="Xin F."/>
            <person name="Jiang Y."/>
        </authorList>
    </citation>
    <scope>NUCLEOTIDE SEQUENCE [LARGE SCALE GENOMIC DNA]</scope>
    <source>
        <strain evidence="4 6">M5</strain>
    </source>
</reference>
<keyword evidence="1" id="KW-1133">Transmembrane helix</keyword>
<evidence type="ECO:0000313" key="6">
    <source>
        <dbReference type="Proteomes" id="UP000215301"/>
    </source>
</evidence>
<evidence type="ECO:0000256" key="1">
    <source>
        <dbReference type="SAM" id="Phobius"/>
    </source>
</evidence>
<dbReference type="AlphaFoldDB" id="A0A231VCJ4"/>
<organism evidence="4 6">
    <name type="scientific">Thermoanaerobacterium thermosaccharolyticum</name>
    <name type="common">Clostridium thermosaccharolyticum</name>
    <dbReference type="NCBI Taxonomy" id="1517"/>
    <lineage>
        <taxon>Bacteria</taxon>
        <taxon>Bacillati</taxon>
        <taxon>Bacillota</taxon>
        <taxon>Clostridia</taxon>
        <taxon>Thermoanaerobacterales</taxon>
        <taxon>Thermoanaerobacteraceae</taxon>
        <taxon>Thermoanaerobacterium</taxon>
    </lineage>
</organism>
<dbReference type="Proteomes" id="UP000214975">
    <property type="component" value="Chromosome"/>
</dbReference>
<reference evidence="3 5" key="1">
    <citation type="submission" date="2016-08" db="EMBL/GenBank/DDBJ databases">
        <title>A novel genetic cassette of butanologenic Thermoanaerobacterium thermosaccharolyticum that directly convert cellulose to butanol.</title>
        <authorList>
            <person name="Li T."/>
            <person name="He J."/>
        </authorList>
    </citation>
    <scope>NUCLEOTIDE SEQUENCE [LARGE SCALE GENOMIC DNA]</scope>
    <source>
        <strain evidence="3 5">TG57</strain>
    </source>
</reference>
<keyword evidence="1" id="KW-0812">Transmembrane</keyword>
<keyword evidence="1" id="KW-0472">Membrane</keyword>
<accession>A0A231VCJ4</accession>
<evidence type="ECO:0000313" key="4">
    <source>
        <dbReference type="EMBL" id="OXT05880.1"/>
    </source>
</evidence>
<dbReference type="EMBL" id="CP016893">
    <property type="protein sequence ID" value="AST58818.1"/>
    <property type="molecule type" value="Genomic_DNA"/>
</dbReference>
<dbReference type="OMA" id="LMNGWGY"/>
<dbReference type="Pfam" id="PF09851">
    <property type="entry name" value="SHOCT"/>
    <property type="match status" value="1"/>
</dbReference>
<sequence length="80" mass="9267">MMWGLMNGWGYGGGIVFGLIWMIIQVAIVVGAIYFIVSLFQNKKGGHRSNDALEILRERYARGEISEEEYKERKRNLEEK</sequence>
<evidence type="ECO:0000313" key="3">
    <source>
        <dbReference type="EMBL" id="AST58818.1"/>
    </source>
</evidence>
<name>A0A231VCJ4_THETR</name>
<dbReference type="InterPro" id="IPR018649">
    <property type="entry name" value="SHOCT"/>
</dbReference>